<proteinExistence type="inferred from homology"/>
<accession>F8NUE2</accession>
<dbReference type="Pfam" id="PF03595">
    <property type="entry name" value="SLAC1"/>
    <property type="match status" value="1"/>
</dbReference>
<feature type="transmembrane region" description="Helical" evidence="8">
    <location>
        <begin position="313"/>
        <end position="332"/>
    </location>
</feature>
<dbReference type="RefSeq" id="XP_007317976.1">
    <property type="nucleotide sequence ID" value="XM_007317914.1"/>
</dbReference>
<evidence type="ECO:0000256" key="5">
    <source>
        <dbReference type="ARBA" id="ARBA00022692"/>
    </source>
</evidence>
<dbReference type="AlphaFoldDB" id="F8NUE2"/>
<sequence length="411" mass="44839">MATTSPRKSWKECIRHFTPAWHTVIMGTGAVSALVHSFPYGSGSLPIKIVTLLVFFLNLFLFVVICAATIARYILFPELWPIMLRHPAQSLFIGAFPMGAATLINVALVANQEWGFAGTGFLYTLWGLWWLDSVISFAVAFGMVYTMMIKHDHAIPKMSAIWLLPVVTLIVASSTGGLLSAAIKPHTTTIALLTTSISFTMVIIGLSLAMMMITVYLTRLITNGPPEVNLILSAFVVLGPLGQGGYSLLVNGQDLSELLPLHLNGNFPSSALAGQMIYAVCFCGAYALWSMGICWILIAILSILNIVRKEKMIPFSIAYWGLVFPNAVYALLSVQLGKVLNSDFFLVFGTIWSIIVFILWIVIFFKTIPAVMDRSIFKAPCLADATLLPFSEKDMHSGTAQTSTGTSLSPP</sequence>
<evidence type="ECO:0000256" key="1">
    <source>
        <dbReference type="ARBA" id="ARBA00004651"/>
    </source>
</evidence>
<evidence type="ECO:0000313" key="9">
    <source>
        <dbReference type="EMBL" id="EGO25854.1"/>
    </source>
</evidence>
<feature type="transmembrane region" description="Helical" evidence="8">
    <location>
        <begin position="52"/>
        <end position="76"/>
    </location>
</feature>
<evidence type="ECO:0000256" key="3">
    <source>
        <dbReference type="ARBA" id="ARBA00022448"/>
    </source>
</evidence>
<dbReference type="InterPro" id="IPR004695">
    <property type="entry name" value="SLAC1/Mae1/Ssu1/TehA"/>
</dbReference>
<comment type="subcellular location">
    <subcellularLocation>
        <location evidence="1">Cell membrane</location>
        <topology evidence="1">Multi-pass membrane protein</topology>
    </subcellularLocation>
</comment>
<keyword evidence="7 8" id="KW-0472">Membrane</keyword>
<name>F8NUE2_SERL9</name>
<dbReference type="CDD" id="cd09318">
    <property type="entry name" value="TDT_SSU1"/>
    <property type="match status" value="1"/>
</dbReference>
<feature type="transmembrane region" description="Helical" evidence="8">
    <location>
        <begin position="189"/>
        <end position="218"/>
    </location>
</feature>
<feature type="transmembrane region" description="Helical" evidence="8">
    <location>
        <begin position="160"/>
        <end position="183"/>
    </location>
</feature>
<dbReference type="Proteomes" id="UP000008064">
    <property type="component" value="Unassembled WGS sequence"/>
</dbReference>
<feature type="transmembrane region" description="Helical" evidence="8">
    <location>
        <begin position="128"/>
        <end position="148"/>
    </location>
</feature>
<evidence type="ECO:0000256" key="8">
    <source>
        <dbReference type="SAM" id="Phobius"/>
    </source>
</evidence>
<feature type="transmembrane region" description="Helical" evidence="8">
    <location>
        <begin position="88"/>
        <end position="108"/>
    </location>
</feature>
<dbReference type="PANTHER" id="PTHR31686:SF1">
    <property type="entry name" value="SULFITE EFFLUX PUMP SSU1"/>
    <property type="match status" value="1"/>
</dbReference>
<reference evidence="9" key="1">
    <citation type="submission" date="2011-04" db="EMBL/GenBank/DDBJ databases">
        <title>Evolution of plant cell wall degrading machinery underlies the functional diversity of forest fungi.</title>
        <authorList>
            <consortium name="US DOE Joint Genome Institute (JGI-PGF)"/>
            <person name="Eastwood D.C."/>
            <person name="Floudas D."/>
            <person name="Binder M."/>
            <person name="Majcherczyk A."/>
            <person name="Schneider P."/>
            <person name="Aerts A."/>
            <person name="Asiegbu F.O."/>
            <person name="Baker S.E."/>
            <person name="Barry K."/>
            <person name="Bendiksby M."/>
            <person name="Blumentritt M."/>
            <person name="Coutinho P.M."/>
            <person name="Cullen D."/>
            <person name="Cullen D."/>
            <person name="Gathman A."/>
            <person name="Goodell B."/>
            <person name="Henrissat B."/>
            <person name="Ihrmark K."/>
            <person name="Kauserud H."/>
            <person name="Kohler A."/>
            <person name="LaButti K."/>
            <person name="Lapidus A."/>
            <person name="Lavin J.L."/>
            <person name="Lee Y.-H."/>
            <person name="Lindquist E."/>
            <person name="Lilly W."/>
            <person name="Lucas S."/>
            <person name="Morin E."/>
            <person name="Murat C."/>
            <person name="Oguiza J.A."/>
            <person name="Park J."/>
            <person name="Pisabarro A.G."/>
            <person name="Riley R."/>
            <person name="Rosling A."/>
            <person name="Salamov A."/>
            <person name="Schmidt O."/>
            <person name="Schmutz J."/>
            <person name="Skrede I."/>
            <person name="Stenlid J."/>
            <person name="Wiebenga A."/>
            <person name="Xie X."/>
            <person name="Kues U."/>
            <person name="Hibbett D.S."/>
            <person name="Hoffmeister D."/>
            <person name="Hogberg N."/>
            <person name="Martin F."/>
            <person name="Grigoriev I.V."/>
            <person name="Watkinson S.C."/>
        </authorList>
    </citation>
    <scope>NUCLEOTIDE SEQUENCE</scope>
    <source>
        <strain evidence="9">S7.9</strain>
    </source>
</reference>
<dbReference type="InterPro" id="IPR051629">
    <property type="entry name" value="Sulfite_efflux_TDT"/>
</dbReference>
<dbReference type="EMBL" id="GL945433">
    <property type="protein sequence ID" value="EGO25854.1"/>
    <property type="molecule type" value="Genomic_DNA"/>
</dbReference>
<feature type="transmembrane region" description="Helical" evidence="8">
    <location>
        <begin position="276"/>
        <end position="301"/>
    </location>
</feature>
<organism>
    <name type="scientific">Serpula lacrymans var. lacrymans (strain S7.9)</name>
    <name type="common">Dry rot fungus</name>
    <dbReference type="NCBI Taxonomy" id="578457"/>
    <lineage>
        <taxon>Eukaryota</taxon>
        <taxon>Fungi</taxon>
        <taxon>Dikarya</taxon>
        <taxon>Basidiomycota</taxon>
        <taxon>Agaricomycotina</taxon>
        <taxon>Agaricomycetes</taxon>
        <taxon>Agaricomycetidae</taxon>
        <taxon>Boletales</taxon>
        <taxon>Coniophorineae</taxon>
        <taxon>Serpulaceae</taxon>
        <taxon>Serpula</taxon>
    </lineage>
</organism>
<keyword evidence="6 8" id="KW-1133">Transmembrane helix</keyword>
<comment type="similarity">
    <text evidence="2">Belongs to the tellurite-resistance/dicarboxylate transporter (TDT) family.</text>
</comment>
<dbReference type="InterPro" id="IPR038665">
    <property type="entry name" value="Voltage-dep_anion_channel_sf"/>
</dbReference>
<feature type="transmembrane region" description="Helical" evidence="8">
    <location>
        <begin position="230"/>
        <end position="249"/>
    </location>
</feature>
<dbReference type="KEGG" id="sla:SERLADRAFT_466566"/>
<evidence type="ECO:0000256" key="2">
    <source>
        <dbReference type="ARBA" id="ARBA00008566"/>
    </source>
</evidence>
<feature type="transmembrane region" description="Helical" evidence="8">
    <location>
        <begin position="344"/>
        <end position="365"/>
    </location>
</feature>
<gene>
    <name evidence="9" type="ORF">SERLADRAFT_466566</name>
</gene>
<keyword evidence="4" id="KW-1003">Cell membrane</keyword>
<feature type="transmembrane region" description="Helical" evidence="8">
    <location>
        <begin position="20"/>
        <end position="40"/>
    </location>
</feature>
<protein>
    <recommendedName>
        <fullName evidence="10">C4-dicarboxylate transporter/malic acid transport protein</fullName>
    </recommendedName>
</protein>
<dbReference type="OrthoDB" id="1099at2759"/>
<dbReference type="PANTHER" id="PTHR31686">
    <property type="match status" value="1"/>
</dbReference>
<dbReference type="GeneID" id="18819084"/>
<evidence type="ECO:0000256" key="4">
    <source>
        <dbReference type="ARBA" id="ARBA00022475"/>
    </source>
</evidence>
<evidence type="ECO:0000256" key="7">
    <source>
        <dbReference type="ARBA" id="ARBA00023136"/>
    </source>
</evidence>
<evidence type="ECO:0000256" key="6">
    <source>
        <dbReference type="ARBA" id="ARBA00022989"/>
    </source>
</evidence>
<dbReference type="GO" id="GO:0000319">
    <property type="term" value="F:sulfite transmembrane transporter activity"/>
    <property type="evidence" value="ECO:0007669"/>
    <property type="project" value="TreeGrafter"/>
</dbReference>
<keyword evidence="5 8" id="KW-0812">Transmembrane</keyword>
<dbReference type="HOGENOM" id="CLU_030057_6_0_1"/>
<evidence type="ECO:0008006" key="10">
    <source>
        <dbReference type="Google" id="ProtNLM"/>
    </source>
</evidence>
<dbReference type="Gene3D" id="1.50.10.150">
    <property type="entry name" value="Voltage-dependent anion channel"/>
    <property type="match status" value="1"/>
</dbReference>
<keyword evidence="3" id="KW-0813">Transport</keyword>
<dbReference type="GO" id="GO:0005886">
    <property type="term" value="C:plasma membrane"/>
    <property type="evidence" value="ECO:0007669"/>
    <property type="project" value="UniProtKB-SubCell"/>
</dbReference>